<protein>
    <submittedName>
        <fullName evidence="13">Uncharacterized protein</fullName>
    </submittedName>
</protein>
<dbReference type="InterPro" id="IPR002035">
    <property type="entry name" value="VWF_A"/>
</dbReference>
<evidence type="ECO:0000313" key="12">
    <source>
        <dbReference type="Proteomes" id="UP000887575"/>
    </source>
</evidence>
<evidence type="ECO:0000256" key="3">
    <source>
        <dbReference type="ARBA" id="ARBA00022475"/>
    </source>
</evidence>
<comment type="subcellular location">
    <subcellularLocation>
        <location evidence="1">Cell membrane</location>
        <topology evidence="1">Single-pass type I membrane protein</topology>
    </subcellularLocation>
</comment>
<dbReference type="PANTHER" id="PTHR22907">
    <property type="entry name" value="GH04558P"/>
    <property type="match status" value="1"/>
</dbReference>
<name>A0AAF3ENJ3_9BILA</name>
<dbReference type="PANTHER" id="PTHR22907:SF40">
    <property type="entry name" value="TRANSMEMBRANE PROTEIN-RELATED"/>
    <property type="match status" value="1"/>
</dbReference>
<evidence type="ECO:0000259" key="11">
    <source>
        <dbReference type="PROSITE" id="PS51034"/>
    </source>
</evidence>
<feature type="region of interest" description="Disordered" evidence="8">
    <location>
        <begin position="257"/>
        <end position="276"/>
    </location>
</feature>
<dbReference type="InterPro" id="IPR036465">
    <property type="entry name" value="vWFA_dom_sf"/>
</dbReference>
<evidence type="ECO:0000256" key="2">
    <source>
        <dbReference type="ARBA" id="ARBA00022460"/>
    </source>
</evidence>
<feature type="region of interest" description="Disordered" evidence="8">
    <location>
        <begin position="489"/>
        <end position="511"/>
    </location>
</feature>
<evidence type="ECO:0000256" key="8">
    <source>
        <dbReference type="SAM" id="MobiDB-lite"/>
    </source>
</evidence>
<dbReference type="PROSITE" id="PS50234">
    <property type="entry name" value="VWFA"/>
    <property type="match status" value="1"/>
</dbReference>
<feature type="compositionally biased region" description="Low complexity" evidence="8">
    <location>
        <begin position="492"/>
        <end position="502"/>
    </location>
</feature>
<feature type="domain" description="ZP" evidence="11">
    <location>
        <begin position="605"/>
        <end position="840"/>
    </location>
</feature>
<feature type="signal peptide" evidence="9">
    <location>
        <begin position="1"/>
        <end position="29"/>
    </location>
</feature>
<evidence type="ECO:0000259" key="10">
    <source>
        <dbReference type="PROSITE" id="PS50234"/>
    </source>
</evidence>
<dbReference type="SMART" id="SM00241">
    <property type="entry name" value="ZP"/>
    <property type="match status" value="1"/>
</dbReference>
<organism evidence="12 13">
    <name type="scientific">Mesorhabditis belari</name>
    <dbReference type="NCBI Taxonomy" id="2138241"/>
    <lineage>
        <taxon>Eukaryota</taxon>
        <taxon>Metazoa</taxon>
        <taxon>Ecdysozoa</taxon>
        <taxon>Nematoda</taxon>
        <taxon>Chromadorea</taxon>
        <taxon>Rhabditida</taxon>
        <taxon>Rhabditina</taxon>
        <taxon>Rhabditomorpha</taxon>
        <taxon>Rhabditoidea</taxon>
        <taxon>Rhabditidae</taxon>
        <taxon>Mesorhabditinae</taxon>
        <taxon>Mesorhabditis</taxon>
    </lineage>
</organism>
<evidence type="ECO:0000256" key="1">
    <source>
        <dbReference type="ARBA" id="ARBA00004251"/>
    </source>
</evidence>
<dbReference type="InterPro" id="IPR001507">
    <property type="entry name" value="ZP_dom"/>
</dbReference>
<keyword evidence="3" id="KW-1003">Cell membrane</keyword>
<evidence type="ECO:0000256" key="4">
    <source>
        <dbReference type="ARBA" id="ARBA00022692"/>
    </source>
</evidence>
<dbReference type="AlphaFoldDB" id="A0AAF3ENJ3"/>
<dbReference type="PROSITE" id="PS51034">
    <property type="entry name" value="ZP_2"/>
    <property type="match status" value="1"/>
</dbReference>
<evidence type="ECO:0000256" key="5">
    <source>
        <dbReference type="ARBA" id="ARBA00022729"/>
    </source>
</evidence>
<dbReference type="InterPro" id="IPR057475">
    <property type="entry name" value="CUT_C"/>
</dbReference>
<evidence type="ECO:0000256" key="6">
    <source>
        <dbReference type="ARBA" id="ARBA00022989"/>
    </source>
</evidence>
<accession>A0AAF3ENJ3</accession>
<dbReference type="SUPFAM" id="SSF53300">
    <property type="entry name" value="vWA-like"/>
    <property type="match status" value="1"/>
</dbReference>
<feature type="domain" description="VWFA" evidence="10">
    <location>
        <begin position="307"/>
        <end position="486"/>
    </location>
</feature>
<dbReference type="GO" id="GO:0042302">
    <property type="term" value="F:structural constituent of cuticle"/>
    <property type="evidence" value="ECO:0007669"/>
    <property type="project" value="UniProtKB-KW"/>
</dbReference>
<feature type="chain" id="PRO_5042188367" evidence="9">
    <location>
        <begin position="30"/>
        <end position="907"/>
    </location>
</feature>
<dbReference type="Pfam" id="PF25057">
    <property type="entry name" value="CUT_N"/>
    <property type="match status" value="1"/>
</dbReference>
<reference evidence="13" key="1">
    <citation type="submission" date="2024-02" db="UniProtKB">
        <authorList>
            <consortium name="WormBaseParasite"/>
        </authorList>
    </citation>
    <scope>IDENTIFICATION</scope>
</reference>
<sequence>MNVQVFHLLSQSFLFLVLLLYYRIDNAEGRVFLGYQPPPQPPLLSSNVVQRSEDPDVYGPKIRSLHQTRSHFHPPAPQPEFETTKKLPFKKKFLIHVLLSMQNEQNNHSDHKILNMLHEKFREHAGPFIPHFLHREIRRDTLKFWGEKTKRENFKTTAGNPPIVRLDAVFGANDPQVDLSLEKAIEMEIDEALSNVLLSLDKDPQSPKMDVSLRKQLEESLIDEISKNLSETLEESEPAGITSEDLSKAIEEGFDELEKVPQTTSTRRAESSTSSAQIFETDSTLATSAPKRICTTQNDEKLNIQADVLLFIDSTSFLTRLEFAEAIEVFYDSLKNLRNVGSKGIQVSLIQLRHGEPYLEFSFQRHQCLDWLLEDIKDTTFLPSLSGKGGELEKIAQFAFTKSRGDRENAKNLMIVITAGQPDPSFLNDAKKLKENEIELVILATQKADPNQLITLTSFTSNIFVLRQRNNGDTSAKIARLIFEEASHKVNPSKGPTKSKPPGIQPPEIHTRVPSTTLESRGTTTTPLVSAITTVPAAISTPYFGYTAIERAQIKDENETLVLPSTISQETEPSDSVSQQSSEYADANILSTVNPLDQPNILQLQCLPHAFRLHFDLPLKFEGSVFIKGHENDNRCRQDILSAQPRPIEMYIDHDICGATRTHSHNISFITLEDRAFILQCSLNMKKAQSQTISADLMVITNEITIGQTISLQAVPPTCNYSIHKSNPGGELIKKAKLGDSVFHTWKCDAIKEINDDYGMLIHDCYVGSEYNNQIPLLDAEGCSTDGELISEIVYDQENLMAYGETKAFAFENGSSLQFTCSVTLCSKEENGCNGVTPPSCAKEVHPNEYSALHATRRDTEAIKPALTMKLQTKVGVTSSASLTLKDRISQIAWSPVAWLLGSFMIW</sequence>
<evidence type="ECO:0000313" key="13">
    <source>
        <dbReference type="WBParaSite" id="MBELARI_LOCUS15614.3"/>
    </source>
</evidence>
<dbReference type="InterPro" id="IPR056953">
    <property type="entry name" value="CUT_N"/>
</dbReference>
<keyword evidence="12" id="KW-1185">Reference proteome</keyword>
<dbReference type="Pfam" id="PF00092">
    <property type="entry name" value="VWA"/>
    <property type="match status" value="1"/>
</dbReference>
<dbReference type="WBParaSite" id="MBELARI_LOCUS15614.3">
    <property type="protein sequence ID" value="MBELARI_LOCUS15614.3"/>
    <property type="gene ID" value="MBELARI_LOCUS15614"/>
</dbReference>
<proteinExistence type="predicted"/>
<dbReference type="GO" id="GO:0005886">
    <property type="term" value="C:plasma membrane"/>
    <property type="evidence" value="ECO:0007669"/>
    <property type="project" value="UniProtKB-SubCell"/>
</dbReference>
<dbReference type="InterPro" id="IPR051962">
    <property type="entry name" value="Cuticlin"/>
</dbReference>
<keyword evidence="2" id="KW-0193">Cuticle</keyword>
<feature type="compositionally biased region" description="Low complexity" evidence="8">
    <location>
        <begin position="263"/>
        <end position="276"/>
    </location>
</feature>
<evidence type="ECO:0000256" key="9">
    <source>
        <dbReference type="SAM" id="SignalP"/>
    </source>
</evidence>
<keyword evidence="6" id="KW-1133">Transmembrane helix</keyword>
<dbReference type="Proteomes" id="UP000887575">
    <property type="component" value="Unassembled WGS sequence"/>
</dbReference>
<keyword evidence="7" id="KW-0472">Membrane</keyword>
<evidence type="ECO:0000256" key="7">
    <source>
        <dbReference type="ARBA" id="ARBA00023136"/>
    </source>
</evidence>
<dbReference type="SMART" id="SM00327">
    <property type="entry name" value="VWA"/>
    <property type="match status" value="1"/>
</dbReference>
<dbReference type="Gene3D" id="3.40.50.410">
    <property type="entry name" value="von Willebrand factor, type A domain"/>
    <property type="match status" value="1"/>
</dbReference>
<keyword evidence="4" id="KW-0812">Transmembrane</keyword>
<dbReference type="Pfam" id="PF25301">
    <property type="entry name" value="CUT_C"/>
    <property type="match status" value="1"/>
</dbReference>
<keyword evidence="5 9" id="KW-0732">Signal</keyword>